<evidence type="ECO:0000259" key="9">
    <source>
        <dbReference type="Pfam" id="PF13844"/>
    </source>
</evidence>
<feature type="domain" description="O-GlcNAc transferase C-terminal" evidence="9">
    <location>
        <begin position="442"/>
        <end position="580"/>
    </location>
</feature>
<dbReference type="SUPFAM" id="SSF53756">
    <property type="entry name" value="UDP-Glycosyltransferase/glycogen phosphorylase"/>
    <property type="match status" value="1"/>
</dbReference>
<feature type="domain" description="O-GlcNAc transferase C-terminal" evidence="9">
    <location>
        <begin position="618"/>
        <end position="795"/>
    </location>
</feature>
<dbReference type="KEGG" id="hadh:FRZ61_19200"/>
<feature type="repeat" description="TPR" evidence="8">
    <location>
        <begin position="365"/>
        <end position="398"/>
    </location>
</feature>
<evidence type="ECO:0000256" key="1">
    <source>
        <dbReference type="ARBA" id="ARBA00004922"/>
    </source>
</evidence>
<keyword evidence="11" id="KW-1185">Reference proteome</keyword>
<name>A0A5J6MXF5_9PROT</name>
<keyword evidence="4" id="KW-0328">Glycosyltransferase</keyword>
<feature type="repeat" description="TPR" evidence="8">
    <location>
        <begin position="331"/>
        <end position="364"/>
    </location>
</feature>
<dbReference type="Proteomes" id="UP000325797">
    <property type="component" value="Chromosome"/>
</dbReference>
<dbReference type="PROSITE" id="PS50005">
    <property type="entry name" value="TPR"/>
    <property type="match status" value="9"/>
</dbReference>
<accession>A0A5J6MXF5</accession>
<evidence type="ECO:0000256" key="4">
    <source>
        <dbReference type="ARBA" id="ARBA00022676"/>
    </source>
</evidence>
<reference evidence="10 11" key="1">
    <citation type="submission" date="2019-08" db="EMBL/GenBank/DDBJ databases">
        <title>Hyperibacter terrae gen. nov., sp. nov. and Hyperibacter viscosus sp. nov., two new members in the family Rhodospirillaceae isolated from the rhizosphere of Hypericum perforatum.</title>
        <authorList>
            <person name="Noviana Z."/>
        </authorList>
    </citation>
    <scope>NUCLEOTIDE SEQUENCE [LARGE SCALE GENOMIC DNA]</scope>
    <source>
        <strain evidence="10 11">R5959</strain>
    </source>
</reference>
<evidence type="ECO:0000256" key="3">
    <source>
        <dbReference type="ARBA" id="ARBA00011970"/>
    </source>
</evidence>
<dbReference type="InterPro" id="IPR011990">
    <property type="entry name" value="TPR-like_helical_dom_sf"/>
</dbReference>
<feature type="repeat" description="TPR" evidence="8">
    <location>
        <begin position="93"/>
        <end position="126"/>
    </location>
</feature>
<dbReference type="EMBL" id="CP042582">
    <property type="protein sequence ID" value="QEX21991.1"/>
    <property type="molecule type" value="Genomic_DNA"/>
</dbReference>
<dbReference type="UniPathway" id="UPA00378"/>
<dbReference type="Pfam" id="PF13432">
    <property type="entry name" value="TPR_16"/>
    <property type="match status" value="1"/>
</dbReference>
<dbReference type="RefSeq" id="WP_151116963.1">
    <property type="nucleotide sequence ID" value="NZ_CP042582.1"/>
</dbReference>
<comment type="pathway">
    <text evidence="1">Protein modification; protein glycosylation.</text>
</comment>
<dbReference type="Pfam" id="PF13424">
    <property type="entry name" value="TPR_12"/>
    <property type="match status" value="3"/>
</dbReference>
<keyword evidence="5" id="KW-0808">Transferase</keyword>
<dbReference type="EC" id="2.4.1.255" evidence="3"/>
<protein>
    <recommendedName>
        <fullName evidence="3">protein O-GlcNAc transferase</fullName>
        <ecNumber evidence="3">2.4.1.255</ecNumber>
    </recommendedName>
</protein>
<evidence type="ECO:0000256" key="6">
    <source>
        <dbReference type="ARBA" id="ARBA00022737"/>
    </source>
</evidence>
<dbReference type="InterPro" id="IPR029489">
    <property type="entry name" value="OGT/SEC/SPY_C"/>
</dbReference>
<sequence>MVEHSPSAEPVGAAPAAGRAAADKLPEAFTVASGHLLGGRMKQAEAACLDLVKAYPGSAKAFQLLGDVLQRTSRAEAALPHFERALQLNPKFADAHLGHGNALYQLGRYEAAAAAFRHALALRPGFVEASHNLASTLRAQGRIAEAIVQFERTRELSPGWAIVHCNLGHAFQAAGQTENAAAAFRRALELKPDLIEALNNLGLVLAEMGKPAEAEACYRRAITLKPAYVVPYNNLANLLTAQGRRKEAIAYYERALRVDPNLPELHNNLGNALKDRGQVDRAEQCYRRAIELRPNFAAAHNNLGSVLQIMGKMEAARTAYRRALAIEPQFAEAYSNLGNTVRELGRLQEAEEAYRQALALKPDSTEALNNLATVLKDGGQLHEAASLLRRALALRPDFVTAHHNLLMTLQYDPETTPAELLEAHRAFDRQFAAPLLPTVLRHRSEPDPGRRLRVGYVSGDFARHPVGHFLSRLLPAHDRSQVELFAYSDRLGEDEITHRLRDACDQWRRIFEWSDTELVERIAADGIDILVDLSGHTADNRLLAFARKPAPVQATWAGYVGTTGMTAMDYLIADEREVPPGCEGESVETVVRLPSCYVCYAPPTYAPDVGALPALDAGHVTFGCFNNLSKLNPSVAALWARLLNGLPGAVLVLKTHQLDDTRLKAHVADLFATQGLDPDRIRLFGKSPHRGLLQEYNRIDIALDPFPYSGGLTTLESLWMGVPVVTKQGDRFAARHSASHLTAVGLEDLVAPDADGYVEIARRLALDLPRLDALRHGLRPRMAASPVCDGAGFARDLEAAYRRMWRDWCGRQASRGQS</sequence>
<dbReference type="Pfam" id="PF13844">
    <property type="entry name" value="Glyco_transf_41"/>
    <property type="match status" value="2"/>
</dbReference>
<dbReference type="Gene3D" id="3.40.50.11380">
    <property type="match status" value="1"/>
</dbReference>
<keyword evidence="6" id="KW-0677">Repeat</keyword>
<feature type="repeat" description="TPR" evidence="8">
    <location>
        <begin position="263"/>
        <end position="296"/>
    </location>
</feature>
<evidence type="ECO:0000256" key="2">
    <source>
        <dbReference type="ARBA" id="ARBA00005386"/>
    </source>
</evidence>
<dbReference type="SMART" id="SM00028">
    <property type="entry name" value="TPR"/>
    <property type="match status" value="10"/>
</dbReference>
<dbReference type="OrthoDB" id="146908at2"/>
<dbReference type="InterPro" id="IPR051939">
    <property type="entry name" value="Glycosyltr_41/O-GlcNAc_trsf"/>
</dbReference>
<dbReference type="Gene3D" id="3.40.50.2000">
    <property type="entry name" value="Glycogen Phosphorylase B"/>
    <property type="match status" value="1"/>
</dbReference>
<evidence type="ECO:0000313" key="10">
    <source>
        <dbReference type="EMBL" id="QEX21991.1"/>
    </source>
</evidence>
<evidence type="ECO:0000256" key="5">
    <source>
        <dbReference type="ARBA" id="ARBA00022679"/>
    </source>
</evidence>
<dbReference type="PANTHER" id="PTHR44835">
    <property type="entry name" value="UDP-N-ACETYLGLUCOSAMINE--PEPTIDE N-ACETYLGLUCOSAMINYLTRANSFERASE SPINDLY-RELATED"/>
    <property type="match status" value="1"/>
</dbReference>
<feature type="repeat" description="TPR" evidence="8">
    <location>
        <begin position="195"/>
        <end position="228"/>
    </location>
</feature>
<evidence type="ECO:0000256" key="7">
    <source>
        <dbReference type="ARBA" id="ARBA00022803"/>
    </source>
</evidence>
<dbReference type="PROSITE" id="PS50293">
    <property type="entry name" value="TPR_REGION"/>
    <property type="match status" value="5"/>
</dbReference>
<dbReference type="Gene3D" id="1.25.40.10">
    <property type="entry name" value="Tetratricopeptide repeat domain"/>
    <property type="match status" value="5"/>
</dbReference>
<dbReference type="Pfam" id="PF13374">
    <property type="entry name" value="TPR_10"/>
    <property type="match status" value="1"/>
</dbReference>
<organism evidence="10 11">
    <name type="scientific">Hypericibacter adhaerens</name>
    <dbReference type="NCBI Taxonomy" id="2602016"/>
    <lineage>
        <taxon>Bacteria</taxon>
        <taxon>Pseudomonadati</taxon>
        <taxon>Pseudomonadota</taxon>
        <taxon>Alphaproteobacteria</taxon>
        <taxon>Rhodospirillales</taxon>
        <taxon>Dongiaceae</taxon>
        <taxon>Hypericibacter</taxon>
    </lineage>
</organism>
<dbReference type="PANTHER" id="PTHR44835:SF1">
    <property type="entry name" value="PROTEIN O-GLCNAC TRANSFERASE"/>
    <property type="match status" value="1"/>
</dbReference>
<evidence type="ECO:0000313" key="11">
    <source>
        <dbReference type="Proteomes" id="UP000325797"/>
    </source>
</evidence>
<dbReference type="Pfam" id="PF00515">
    <property type="entry name" value="TPR_1"/>
    <property type="match status" value="1"/>
</dbReference>
<feature type="repeat" description="TPR" evidence="8">
    <location>
        <begin position="297"/>
        <end position="330"/>
    </location>
</feature>
<dbReference type="AlphaFoldDB" id="A0A5J6MXF5"/>
<proteinExistence type="inferred from homology"/>
<feature type="repeat" description="TPR" evidence="8">
    <location>
        <begin position="161"/>
        <end position="194"/>
    </location>
</feature>
<dbReference type="SUPFAM" id="SSF48452">
    <property type="entry name" value="TPR-like"/>
    <property type="match status" value="2"/>
</dbReference>
<dbReference type="InterPro" id="IPR019734">
    <property type="entry name" value="TPR_rpt"/>
</dbReference>
<dbReference type="GO" id="GO:0097363">
    <property type="term" value="F:protein O-acetylglucosaminyltransferase activity"/>
    <property type="evidence" value="ECO:0007669"/>
    <property type="project" value="UniProtKB-EC"/>
</dbReference>
<comment type="similarity">
    <text evidence="2">Belongs to the glycosyltransferase 41 family. O-GlcNAc transferase subfamily.</text>
</comment>
<evidence type="ECO:0000256" key="8">
    <source>
        <dbReference type="PROSITE-ProRule" id="PRU00339"/>
    </source>
</evidence>
<feature type="repeat" description="TPR" evidence="8">
    <location>
        <begin position="229"/>
        <end position="262"/>
    </location>
</feature>
<gene>
    <name evidence="10" type="ORF">FRZ61_19200</name>
</gene>
<feature type="repeat" description="TPR" evidence="8">
    <location>
        <begin position="59"/>
        <end position="92"/>
    </location>
</feature>
<keyword evidence="7 8" id="KW-0802">TPR repeat</keyword>